<keyword evidence="4 9" id="KW-0812">Transmembrane</keyword>
<dbReference type="Proteomes" id="UP000291343">
    <property type="component" value="Unassembled WGS sequence"/>
</dbReference>
<dbReference type="STRING" id="195883.A0A482WH23"/>
<evidence type="ECO:0000256" key="4">
    <source>
        <dbReference type="ARBA" id="ARBA00022692"/>
    </source>
</evidence>
<evidence type="ECO:0000313" key="10">
    <source>
        <dbReference type="EMBL" id="RZF32807.1"/>
    </source>
</evidence>
<keyword evidence="6 9" id="KW-0333">Golgi apparatus</keyword>
<keyword evidence="9" id="KW-0735">Signal-anchor</keyword>
<evidence type="ECO:0000256" key="9">
    <source>
        <dbReference type="RuleBase" id="RU364020"/>
    </source>
</evidence>
<evidence type="ECO:0000256" key="6">
    <source>
        <dbReference type="ARBA" id="ARBA00023034"/>
    </source>
</evidence>
<dbReference type="PANTHER" id="PTHR12137:SF54">
    <property type="entry name" value="CARBOHYDRATE SULFOTRANSFERASE"/>
    <property type="match status" value="1"/>
</dbReference>
<dbReference type="FunCoup" id="A0A482WH23">
    <property type="interactions" value="58"/>
</dbReference>
<dbReference type="OrthoDB" id="2019940at2759"/>
<dbReference type="InterPro" id="IPR005331">
    <property type="entry name" value="Sulfotransferase"/>
</dbReference>
<organism evidence="10 11">
    <name type="scientific">Laodelphax striatellus</name>
    <name type="common">Small brown planthopper</name>
    <name type="synonym">Delphax striatella</name>
    <dbReference type="NCBI Taxonomy" id="195883"/>
    <lineage>
        <taxon>Eukaryota</taxon>
        <taxon>Metazoa</taxon>
        <taxon>Ecdysozoa</taxon>
        <taxon>Arthropoda</taxon>
        <taxon>Hexapoda</taxon>
        <taxon>Insecta</taxon>
        <taxon>Pterygota</taxon>
        <taxon>Neoptera</taxon>
        <taxon>Paraneoptera</taxon>
        <taxon>Hemiptera</taxon>
        <taxon>Auchenorrhyncha</taxon>
        <taxon>Fulgoroidea</taxon>
        <taxon>Delphacidae</taxon>
        <taxon>Criomorphinae</taxon>
        <taxon>Laodelphax</taxon>
    </lineage>
</organism>
<evidence type="ECO:0000256" key="5">
    <source>
        <dbReference type="ARBA" id="ARBA00022989"/>
    </source>
</evidence>
<evidence type="ECO:0000256" key="2">
    <source>
        <dbReference type="ARBA" id="ARBA00006339"/>
    </source>
</evidence>
<evidence type="ECO:0000313" key="11">
    <source>
        <dbReference type="Proteomes" id="UP000291343"/>
    </source>
</evidence>
<keyword evidence="9" id="KW-0119">Carbohydrate metabolism</keyword>
<dbReference type="Pfam" id="PF03567">
    <property type="entry name" value="Sulfotransfer_2"/>
    <property type="match status" value="1"/>
</dbReference>
<dbReference type="PANTHER" id="PTHR12137">
    <property type="entry name" value="CARBOHYDRATE SULFOTRANSFERASE"/>
    <property type="match status" value="1"/>
</dbReference>
<accession>A0A482WH23</accession>
<reference evidence="10 11" key="1">
    <citation type="journal article" date="2017" name="Gigascience">
        <title>Genome sequence of the small brown planthopper, Laodelphax striatellus.</title>
        <authorList>
            <person name="Zhu J."/>
            <person name="Jiang F."/>
            <person name="Wang X."/>
            <person name="Yang P."/>
            <person name="Bao Y."/>
            <person name="Zhao W."/>
            <person name="Wang W."/>
            <person name="Lu H."/>
            <person name="Wang Q."/>
            <person name="Cui N."/>
            <person name="Li J."/>
            <person name="Chen X."/>
            <person name="Luo L."/>
            <person name="Yu J."/>
            <person name="Kang L."/>
            <person name="Cui F."/>
        </authorList>
    </citation>
    <scope>NUCLEOTIDE SEQUENCE [LARGE SCALE GENOMIC DNA]</scope>
    <source>
        <strain evidence="10">Lst14</strain>
    </source>
</reference>
<name>A0A482WH23_LAOST</name>
<keyword evidence="7 9" id="KW-0472">Membrane</keyword>
<feature type="transmembrane region" description="Helical" evidence="9">
    <location>
        <begin position="6"/>
        <end position="26"/>
    </location>
</feature>
<protein>
    <recommendedName>
        <fullName evidence="9">Carbohydrate sulfotransferase</fullName>
        <ecNumber evidence="9">2.8.2.-</ecNumber>
    </recommendedName>
</protein>
<comment type="similarity">
    <text evidence="2 9">Belongs to the sulfotransferase 2 family.</text>
</comment>
<dbReference type="AlphaFoldDB" id="A0A482WH23"/>
<evidence type="ECO:0000256" key="8">
    <source>
        <dbReference type="ARBA" id="ARBA00023180"/>
    </source>
</evidence>
<evidence type="ECO:0000256" key="7">
    <source>
        <dbReference type="ARBA" id="ARBA00023136"/>
    </source>
</evidence>
<dbReference type="EMBL" id="QKKF02035878">
    <property type="protein sequence ID" value="RZF32807.1"/>
    <property type="molecule type" value="Genomic_DNA"/>
</dbReference>
<dbReference type="InterPro" id="IPR018011">
    <property type="entry name" value="Carb_sulfotrans_8-10"/>
</dbReference>
<dbReference type="GO" id="GO:0000139">
    <property type="term" value="C:Golgi membrane"/>
    <property type="evidence" value="ECO:0007669"/>
    <property type="project" value="UniProtKB-SubCell"/>
</dbReference>
<comment type="subcellular location">
    <subcellularLocation>
        <location evidence="1 9">Golgi apparatus membrane</location>
        <topology evidence="1 9">Single-pass type II membrane protein</topology>
    </subcellularLocation>
</comment>
<sequence>MANIKILKLSMVSLIVVCGICSYLYLSLVDKSRDYGVATDFDPMLEQMVYLDRQEHLNKMCRLYLKNNSSKHTIDDLTTDVELLEHILVDLNHRLLYCYVPKVACTNWKRVFMILTGLANTSDALSIPAHVAHKRGIFLTLNNFTVPEIKYMLSNYRKFLFVRHPFERLLSAYRNKFDQNHVRSSYFQSRFGRYIIKNYRTNASKMSLEKGDDVTFVEFAAYLTGPENVTFNEHWKPISDLCRPCLLKYDFIGKYETLYTDSEYLLKLSGLLSSTFPHLTKPSTTSAQLRTYFSMLSQNVITQLYNIYYMDFKIFNYDLEGILGFEIG</sequence>
<dbReference type="EC" id="2.8.2.-" evidence="9"/>
<dbReference type="GO" id="GO:0008146">
    <property type="term" value="F:sulfotransferase activity"/>
    <property type="evidence" value="ECO:0007669"/>
    <property type="project" value="InterPro"/>
</dbReference>
<evidence type="ECO:0000256" key="3">
    <source>
        <dbReference type="ARBA" id="ARBA00022679"/>
    </source>
</evidence>
<keyword evidence="5 9" id="KW-1133">Transmembrane helix</keyword>
<proteinExistence type="inferred from homology"/>
<keyword evidence="8 9" id="KW-0325">Glycoprotein</keyword>
<keyword evidence="3 9" id="KW-0808">Transferase</keyword>
<dbReference type="InParanoid" id="A0A482WH23"/>
<dbReference type="GO" id="GO:0016051">
    <property type="term" value="P:carbohydrate biosynthetic process"/>
    <property type="evidence" value="ECO:0007669"/>
    <property type="project" value="InterPro"/>
</dbReference>
<gene>
    <name evidence="10" type="ORF">LSTR_LSTR011453</name>
</gene>
<evidence type="ECO:0000256" key="1">
    <source>
        <dbReference type="ARBA" id="ARBA00004323"/>
    </source>
</evidence>
<keyword evidence="11" id="KW-1185">Reference proteome</keyword>
<comment type="caution">
    <text evidence="10">The sequence shown here is derived from an EMBL/GenBank/DDBJ whole genome shotgun (WGS) entry which is preliminary data.</text>
</comment>